<sequence length="154" mass="17851">EHDDHFIDIEFPSDTSKDYHPLVGDEKYNPQRVDHLDDTQNTRTWLYQLDNNEEVSYCDIIKQLRFFQAVSFKLEPKSLSDLRLLAYFLPLFSQYNAQLFSISYLISSFLDKFIQSGSDMLYRVQVRALCRPVLKAPDLVGFLPPLCIATSCGS</sequence>
<dbReference type="Proteomes" id="UP000252139">
    <property type="component" value="Unassembled WGS sequence"/>
</dbReference>
<feature type="non-terminal residue" evidence="1">
    <location>
        <position position="1"/>
    </location>
</feature>
<dbReference type="AlphaFoldDB" id="A0A367IVX6"/>
<reference evidence="1 2" key="1">
    <citation type="journal article" date="2018" name="G3 (Bethesda)">
        <title>Phylogenetic and Phylogenomic Definition of Rhizopus Species.</title>
        <authorList>
            <person name="Gryganskyi A.P."/>
            <person name="Golan J."/>
            <person name="Dolatabadi S."/>
            <person name="Mondo S."/>
            <person name="Robb S."/>
            <person name="Idnurm A."/>
            <person name="Muszewska A."/>
            <person name="Steczkiewicz K."/>
            <person name="Masonjones S."/>
            <person name="Liao H.L."/>
            <person name="Gajdeczka M.T."/>
            <person name="Anike F."/>
            <person name="Vuek A."/>
            <person name="Anishchenko I.M."/>
            <person name="Voigt K."/>
            <person name="de Hoog G.S."/>
            <person name="Smith M.E."/>
            <person name="Heitman J."/>
            <person name="Vilgalys R."/>
            <person name="Stajich J.E."/>
        </authorList>
    </citation>
    <scope>NUCLEOTIDE SEQUENCE [LARGE SCALE GENOMIC DNA]</scope>
    <source>
        <strain evidence="1 2">CBS 357.93</strain>
    </source>
</reference>
<accession>A0A367IVX6</accession>
<keyword evidence="2" id="KW-1185">Reference proteome</keyword>
<name>A0A367IVX6_RHIAZ</name>
<gene>
    <name evidence="1" type="ORF">CU097_003806</name>
</gene>
<protein>
    <submittedName>
        <fullName evidence="1">Uncharacterized protein</fullName>
    </submittedName>
</protein>
<dbReference type="EMBL" id="PJQL01003356">
    <property type="protein sequence ID" value="RCH81621.1"/>
    <property type="molecule type" value="Genomic_DNA"/>
</dbReference>
<evidence type="ECO:0000313" key="1">
    <source>
        <dbReference type="EMBL" id="RCH81621.1"/>
    </source>
</evidence>
<dbReference type="OrthoDB" id="2283723at2759"/>
<proteinExistence type="predicted"/>
<comment type="caution">
    <text evidence="1">The sequence shown here is derived from an EMBL/GenBank/DDBJ whole genome shotgun (WGS) entry which is preliminary data.</text>
</comment>
<evidence type="ECO:0000313" key="2">
    <source>
        <dbReference type="Proteomes" id="UP000252139"/>
    </source>
</evidence>
<organism evidence="1 2">
    <name type="scientific">Rhizopus azygosporus</name>
    <name type="common">Rhizopus microsporus var. azygosporus</name>
    <dbReference type="NCBI Taxonomy" id="86630"/>
    <lineage>
        <taxon>Eukaryota</taxon>
        <taxon>Fungi</taxon>
        <taxon>Fungi incertae sedis</taxon>
        <taxon>Mucoromycota</taxon>
        <taxon>Mucoromycotina</taxon>
        <taxon>Mucoromycetes</taxon>
        <taxon>Mucorales</taxon>
        <taxon>Mucorineae</taxon>
        <taxon>Rhizopodaceae</taxon>
        <taxon>Rhizopus</taxon>
    </lineage>
</organism>